<dbReference type="InterPro" id="IPR000073">
    <property type="entry name" value="AB_hydrolase_1"/>
</dbReference>
<dbReference type="EMBL" id="WMBA01000113">
    <property type="protein sequence ID" value="MTD59560.1"/>
    <property type="molecule type" value="Genomic_DNA"/>
</dbReference>
<name>A0A6N7ZCS1_9PSEU</name>
<dbReference type="Pfam" id="PF00561">
    <property type="entry name" value="Abhydrolase_1"/>
    <property type="match status" value="1"/>
</dbReference>
<dbReference type="AlphaFoldDB" id="A0A6N7ZCS1"/>
<proteinExistence type="predicted"/>
<protein>
    <submittedName>
        <fullName evidence="3">Alpha/beta fold hydrolase</fullName>
    </submittedName>
</protein>
<evidence type="ECO:0000256" key="1">
    <source>
        <dbReference type="ARBA" id="ARBA00022801"/>
    </source>
</evidence>
<dbReference type="GO" id="GO:0016787">
    <property type="term" value="F:hydrolase activity"/>
    <property type="evidence" value="ECO:0007669"/>
    <property type="project" value="UniProtKB-KW"/>
</dbReference>
<evidence type="ECO:0000259" key="2">
    <source>
        <dbReference type="Pfam" id="PF00561"/>
    </source>
</evidence>
<sequence length="338" mass="37273">MGREIGTHVLTTPRHTTSYLEAGPSDGPLMFFLHGFPMLGATWRPQIDYFAERGWRCIAPDMRGYGGSSIPDGVAAYAISESTEDMVELHDALGGRPAVWVGHDWGSGVVWSIAAGRPERCRAAISLTVPYFPNGFSFARAVPLVDRSLYPADEFPLGQWEYMQFAIDEPELVCEEFAADPEATFVAWLRRGDPEALGKPAFTATVRAERGWFGPERRAPRMERDDAVLSQEMLGTLVRAYQKTGFLGGNRWYANAGGNLRPAEPARDDDRLSLPVLFVHAAMDRVCDTVDTGFADPMRAACDDLTEVTIDAGHWLTLEKPAEVNAAIANWLKDSFGL</sequence>
<dbReference type="InterPro" id="IPR000639">
    <property type="entry name" value="Epox_hydrolase-like"/>
</dbReference>
<evidence type="ECO:0000313" key="3">
    <source>
        <dbReference type="EMBL" id="MTD59560.1"/>
    </source>
</evidence>
<dbReference type="Proteomes" id="UP000440096">
    <property type="component" value="Unassembled WGS sequence"/>
</dbReference>
<keyword evidence="4" id="KW-1185">Reference proteome</keyword>
<dbReference type="Gene3D" id="3.40.50.1820">
    <property type="entry name" value="alpha/beta hydrolase"/>
    <property type="match status" value="1"/>
</dbReference>
<dbReference type="PANTHER" id="PTHR43329">
    <property type="entry name" value="EPOXIDE HYDROLASE"/>
    <property type="match status" value="1"/>
</dbReference>
<organism evidence="3 4">
    <name type="scientific">Amycolatopsis pithecellobii</name>
    <dbReference type="NCBI Taxonomy" id="664692"/>
    <lineage>
        <taxon>Bacteria</taxon>
        <taxon>Bacillati</taxon>
        <taxon>Actinomycetota</taxon>
        <taxon>Actinomycetes</taxon>
        <taxon>Pseudonocardiales</taxon>
        <taxon>Pseudonocardiaceae</taxon>
        <taxon>Amycolatopsis</taxon>
    </lineage>
</organism>
<gene>
    <name evidence="3" type="ORF">GKO32_37080</name>
</gene>
<comment type="caution">
    <text evidence="3">The sequence shown here is derived from an EMBL/GenBank/DDBJ whole genome shotgun (WGS) entry which is preliminary data.</text>
</comment>
<keyword evidence="1 3" id="KW-0378">Hydrolase</keyword>
<dbReference type="OrthoDB" id="2987348at2"/>
<feature type="domain" description="AB hydrolase-1" evidence="2">
    <location>
        <begin position="28"/>
        <end position="135"/>
    </location>
</feature>
<dbReference type="SUPFAM" id="SSF53474">
    <property type="entry name" value="alpha/beta-Hydrolases"/>
    <property type="match status" value="1"/>
</dbReference>
<reference evidence="3 4" key="1">
    <citation type="submission" date="2019-11" db="EMBL/GenBank/DDBJ databases">
        <title>Draft genome of Amycolatopsis RM579.</title>
        <authorList>
            <person name="Duangmal K."/>
            <person name="Mingma R."/>
        </authorList>
    </citation>
    <scope>NUCLEOTIDE SEQUENCE [LARGE SCALE GENOMIC DNA]</scope>
    <source>
        <strain evidence="3 4">RM579</strain>
    </source>
</reference>
<evidence type="ECO:0000313" key="4">
    <source>
        <dbReference type="Proteomes" id="UP000440096"/>
    </source>
</evidence>
<accession>A0A6N7ZCS1</accession>
<dbReference type="RefSeq" id="WP_154761589.1">
    <property type="nucleotide sequence ID" value="NZ_WMBA01000113.1"/>
</dbReference>
<dbReference type="InterPro" id="IPR029058">
    <property type="entry name" value="AB_hydrolase_fold"/>
</dbReference>
<dbReference type="PRINTS" id="PR00412">
    <property type="entry name" value="EPOXHYDRLASE"/>
</dbReference>